<accession>A0AAU7ZH71</accession>
<reference evidence="1" key="1">
    <citation type="submission" date="2023-08" db="EMBL/GenBank/DDBJ databases">
        <authorList>
            <person name="Messyasz A."/>
            <person name="Mannisto M.K."/>
            <person name="Kerkhof L.J."/>
            <person name="Haggblom M."/>
        </authorList>
    </citation>
    <scope>NUCLEOTIDE SEQUENCE</scope>
    <source>
        <strain evidence="1">M8UP23</strain>
    </source>
</reference>
<sequence length="209" mass="22455">MLGFKAPDGQPLTAKDYRTKQTITKVGVLAGHAILQVQTSIHPGPRVIAAGFASDDGSAGEWKDLLVSTGSEGLYVEIYALHYDGGGLIHETTAQLFGSGANAFLGSYDPDTGNGGGCLDGYWWIDNKGPHEVNFSPLLEAIKREIPANSRFTPNCWALHPETSELKSWVQRRDAECRACGGLGEIHAVYRIEQGVAKPVSVSFKATKP</sequence>
<evidence type="ECO:0000313" key="1">
    <source>
        <dbReference type="EMBL" id="XCB27932.1"/>
    </source>
</evidence>
<dbReference type="AlphaFoldDB" id="A0AAU7ZH71"/>
<proteinExistence type="predicted"/>
<name>A0AAU7ZH71_9BACT</name>
<dbReference type="EMBL" id="CP132932">
    <property type="protein sequence ID" value="XCB27932.1"/>
    <property type="molecule type" value="Genomic_DNA"/>
</dbReference>
<protein>
    <submittedName>
        <fullName evidence="1">Uncharacterized protein</fullName>
    </submittedName>
</protein>
<dbReference type="KEGG" id="temp:RBB75_06310"/>
<gene>
    <name evidence="1" type="ORF">RBB75_06310</name>
</gene>
<dbReference type="RefSeq" id="WP_353069923.1">
    <property type="nucleotide sequence ID" value="NZ_CP132932.1"/>
</dbReference>
<organism evidence="1">
    <name type="scientific">Tunturiibacter empetritectus</name>
    <dbReference type="NCBI Taxonomy" id="3069691"/>
    <lineage>
        <taxon>Bacteria</taxon>
        <taxon>Pseudomonadati</taxon>
        <taxon>Acidobacteriota</taxon>
        <taxon>Terriglobia</taxon>
        <taxon>Terriglobales</taxon>
        <taxon>Acidobacteriaceae</taxon>
        <taxon>Tunturiibacter</taxon>
    </lineage>
</organism>
<reference evidence="1" key="2">
    <citation type="journal article" date="2024" name="Environ. Microbiol.">
        <title>Genome analysis and description of Tunturibacter gen. nov. expands the diversity of Terriglobia in tundra soils.</title>
        <authorList>
            <person name="Messyasz A."/>
            <person name="Mannisto M.K."/>
            <person name="Kerkhof L.J."/>
            <person name="Haggblom M.M."/>
        </authorList>
    </citation>
    <scope>NUCLEOTIDE SEQUENCE</scope>
    <source>
        <strain evidence="1">M8UP23</strain>
    </source>
</reference>